<evidence type="ECO:0000256" key="2">
    <source>
        <dbReference type="ARBA" id="ARBA00022679"/>
    </source>
</evidence>
<keyword evidence="1" id="KW-0489">Methyltransferase</keyword>
<feature type="non-terminal residue" evidence="4">
    <location>
        <position position="1"/>
    </location>
</feature>
<gene>
    <name evidence="4" type="ORF">METZ01_LOCUS143988</name>
</gene>
<name>A0A381ZPU6_9ZZZZ</name>
<evidence type="ECO:0000256" key="1">
    <source>
        <dbReference type="ARBA" id="ARBA00022603"/>
    </source>
</evidence>
<protein>
    <recommendedName>
        <fullName evidence="3">Hcy-binding domain-containing protein</fullName>
    </recommendedName>
</protein>
<evidence type="ECO:0000259" key="3">
    <source>
        <dbReference type="PROSITE" id="PS50970"/>
    </source>
</evidence>
<dbReference type="InterPro" id="IPR036589">
    <property type="entry name" value="HCY_dom_sf"/>
</dbReference>
<dbReference type="EMBL" id="UINC01022137">
    <property type="protein sequence ID" value="SVA91134.1"/>
    <property type="molecule type" value="Genomic_DNA"/>
</dbReference>
<feature type="domain" description="Hcy-binding" evidence="3">
    <location>
        <begin position="1"/>
        <end position="58"/>
    </location>
</feature>
<accession>A0A381ZPU6</accession>
<dbReference type="AlphaFoldDB" id="A0A381ZPU6"/>
<organism evidence="4">
    <name type="scientific">marine metagenome</name>
    <dbReference type="NCBI Taxonomy" id="408172"/>
    <lineage>
        <taxon>unclassified sequences</taxon>
        <taxon>metagenomes</taxon>
        <taxon>ecological metagenomes</taxon>
    </lineage>
</organism>
<keyword evidence="2" id="KW-0808">Transferase</keyword>
<dbReference type="Gene3D" id="3.20.20.330">
    <property type="entry name" value="Homocysteine-binding-like domain"/>
    <property type="match status" value="1"/>
</dbReference>
<dbReference type="GO" id="GO:0032259">
    <property type="term" value="P:methylation"/>
    <property type="evidence" value="ECO:0007669"/>
    <property type="project" value="UniProtKB-KW"/>
</dbReference>
<evidence type="ECO:0000313" key="4">
    <source>
        <dbReference type="EMBL" id="SVA91134.1"/>
    </source>
</evidence>
<reference evidence="4" key="1">
    <citation type="submission" date="2018-05" db="EMBL/GenBank/DDBJ databases">
        <authorList>
            <person name="Lanie J.A."/>
            <person name="Ng W.-L."/>
            <person name="Kazmierczak K.M."/>
            <person name="Andrzejewski T.M."/>
            <person name="Davidsen T.M."/>
            <person name="Wayne K.J."/>
            <person name="Tettelin H."/>
            <person name="Glass J.I."/>
            <person name="Rusch D."/>
            <person name="Podicherti R."/>
            <person name="Tsui H.-C.T."/>
            <person name="Winkler M.E."/>
        </authorList>
    </citation>
    <scope>NUCLEOTIDE SEQUENCE</scope>
</reference>
<proteinExistence type="predicted"/>
<dbReference type="InterPro" id="IPR003726">
    <property type="entry name" value="HCY_dom"/>
</dbReference>
<dbReference type="GO" id="GO:0008168">
    <property type="term" value="F:methyltransferase activity"/>
    <property type="evidence" value="ECO:0007669"/>
    <property type="project" value="UniProtKB-KW"/>
</dbReference>
<sequence length="61" mass="6693">GAYPNAGYWTRPEWAFVDQISPEDYLDRARKWLDTGARIVGGCCGIGPDHIAALSKGLRNS</sequence>
<dbReference type="SUPFAM" id="SSF82282">
    <property type="entry name" value="Homocysteine S-methyltransferase"/>
    <property type="match status" value="1"/>
</dbReference>
<dbReference type="PROSITE" id="PS50970">
    <property type="entry name" value="HCY"/>
    <property type="match status" value="1"/>
</dbReference>
<dbReference type="Pfam" id="PF02574">
    <property type="entry name" value="S-methyl_trans"/>
    <property type="match status" value="1"/>
</dbReference>